<dbReference type="AlphaFoldDB" id="A0A9W9CS63"/>
<evidence type="ECO:0000256" key="2">
    <source>
        <dbReference type="PIRSR" id="PIRSR611778-50"/>
    </source>
</evidence>
<dbReference type="GO" id="GO:0005737">
    <property type="term" value="C:cytoplasm"/>
    <property type="evidence" value="ECO:0007669"/>
    <property type="project" value="InterPro"/>
</dbReference>
<dbReference type="Pfam" id="PF01979">
    <property type="entry name" value="Amidohydro_1"/>
    <property type="match status" value="1"/>
</dbReference>
<evidence type="ECO:0000313" key="5">
    <source>
        <dbReference type="Proteomes" id="UP001140453"/>
    </source>
</evidence>
<comment type="PTM">
    <text evidence="2">Carbamylation allows a single lysine to coordinate two divalent metal cations.</text>
</comment>
<comment type="similarity">
    <text evidence="1">Belongs to the metallo-dependent hydrolases superfamily. Hydantoinase/dihydropyrimidinase family.</text>
</comment>
<protein>
    <recommendedName>
        <fullName evidence="3">Amidohydrolase-related domain-containing protein</fullName>
    </recommendedName>
</protein>
<dbReference type="OrthoDB" id="1924787at2759"/>
<dbReference type="InterPro" id="IPR032466">
    <property type="entry name" value="Metal_Hydrolase"/>
</dbReference>
<reference evidence="4" key="1">
    <citation type="submission" date="2022-10" db="EMBL/GenBank/DDBJ databases">
        <title>Tapping the CABI collections for fungal endophytes: first genome assemblies for Collariella, Neodidymelliopsis, Ascochyta clinopodiicola, Didymella pomorum, Didymosphaeria variabile, Neocosmospora piperis and Neocucurbitaria cava.</title>
        <authorList>
            <person name="Hill R."/>
        </authorList>
    </citation>
    <scope>NUCLEOTIDE SEQUENCE</scope>
    <source>
        <strain evidence="4">IMI 355082</strain>
    </source>
</reference>
<dbReference type="GO" id="GO:0016810">
    <property type="term" value="F:hydrolase activity, acting on carbon-nitrogen (but not peptide) bonds"/>
    <property type="evidence" value="ECO:0007669"/>
    <property type="project" value="InterPro"/>
</dbReference>
<organism evidence="4 5">
    <name type="scientific">Gnomoniopsis smithogilvyi</name>
    <dbReference type="NCBI Taxonomy" id="1191159"/>
    <lineage>
        <taxon>Eukaryota</taxon>
        <taxon>Fungi</taxon>
        <taxon>Dikarya</taxon>
        <taxon>Ascomycota</taxon>
        <taxon>Pezizomycotina</taxon>
        <taxon>Sordariomycetes</taxon>
        <taxon>Sordariomycetidae</taxon>
        <taxon>Diaporthales</taxon>
        <taxon>Gnomoniaceae</taxon>
        <taxon>Gnomoniopsis</taxon>
    </lineage>
</organism>
<evidence type="ECO:0000259" key="3">
    <source>
        <dbReference type="Pfam" id="PF01979"/>
    </source>
</evidence>
<dbReference type="InterPro" id="IPR011059">
    <property type="entry name" value="Metal-dep_hydrolase_composite"/>
</dbReference>
<dbReference type="InterPro" id="IPR006680">
    <property type="entry name" value="Amidohydro-rel"/>
</dbReference>
<dbReference type="EMBL" id="JAPEVB010000006">
    <property type="protein sequence ID" value="KAJ4385975.1"/>
    <property type="molecule type" value="Genomic_DNA"/>
</dbReference>
<feature type="domain" description="Amidohydrolase-related" evidence="3">
    <location>
        <begin position="58"/>
        <end position="457"/>
    </location>
</feature>
<gene>
    <name evidence="4" type="ORF">N0V93_008866</name>
</gene>
<dbReference type="FunFam" id="3.20.20.140:FF:000174">
    <property type="entry name" value="Dihydropyrimidinase-related protein 2"/>
    <property type="match status" value="1"/>
</dbReference>
<dbReference type="SUPFAM" id="SSF51338">
    <property type="entry name" value="Composite domain of metallo-dependent hydrolases"/>
    <property type="match status" value="2"/>
</dbReference>
<evidence type="ECO:0000256" key="1">
    <source>
        <dbReference type="ARBA" id="ARBA00008829"/>
    </source>
</evidence>
<dbReference type="Gene3D" id="2.30.40.10">
    <property type="entry name" value="Urease, subunit C, domain 1"/>
    <property type="match status" value="1"/>
</dbReference>
<accession>A0A9W9CS63</accession>
<name>A0A9W9CS63_9PEZI</name>
<dbReference type="InterPro" id="IPR050378">
    <property type="entry name" value="Metallo-dep_Hydrolases_sf"/>
</dbReference>
<evidence type="ECO:0000313" key="4">
    <source>
        <dbReference type="EMBL" id="KAJ4385975.1"/>
    </source>
</evidence>
<sequence length="501" mass="55055">MASTEQYDLVITGGICVTASDVGPLDIAIKDEKIVLLAPSGSLSRVKTTKLIEAEGGYVMPGGIDCHVHLQEPSMFGKGSSADSYETGTRSAIAGGCTTVVTFAPLQKQAESPLEAVQATHKLATGNSFCDYGFHLLMANASPKALSELKLLKNEHGITSLKIYMTYQALQLRDGDILSVLLEARANQIMTMIHCENGDMLDWLTEKLEGQKLFAPKYHSNSRPTILEGEATNRAIALSNLVAQTPILIVHVSDPGATKRIREAQTHGQPIYAETCPQYLFLTRGDLDKPGFEGAKCVCSPPPRNQEDHEAIWTGLRNGTFAILSSDHCPFRYDDADTGKKACLTKEHPVGRFKYIPNGLPGIETRLPLAFSANRLEPTKFVEVTSTNAAKLYGLYPQKGAVIPGISDADLVIWYPDDKLPNITLKNEMLHHDVDYSPYEGREFANWPRYTILRGKVIWDRDNGGIVGEKGYGKFIKRNPSTLNGIWTQVEEQGAFDLEKL</sequence>
<feature type="modified residue" description="N6-carboxylysine" evidence="2">
    <location>
        <position position="162"/>
    </location>
</feature>
<comment type="caution">
    <text evidence="4">The sequence shown here is derived from an EMBL/GenBank/DDBJ whole genome shotgun (WGS) entry which is preliminary data.</text>
</comment>
<dbReference type="InterPro" id="IPR011778">
    <property type="entry name" value="Hydantoinase/dihydroPyrase"/>
</dbReference>
<keyword evidence="5" id="KW-1185">Reference proteome</keyword>
<dbReference type="NCBIfam" id="TIGR02033">
    <property type="entry name" value="D-hydantoinase"/>
    <property type="match status" value="1"/>
</dbReference>
<proteinExistence type="inferred from homology"/>
<dbReference type="PANTHER" id="PTHR11647:SF96">
    <property type="entry name" value="AMIDOHYDROLASE-RELATED DOMAIN-CONTAINING PROTEIN"/>
    <property type="match status" value="1"/>
</dbReference>
<dbReference type="CDD" id="cd01314">
    <property type="entry name" value="D-HYD"/>
    <property type="match status" value="1"/>
</dbReference>
<dbReference type="PANTHER" id="PTHR11647">
    <property type="entry name" value="HYDRANTOINASE/DIHYDROPYRIMIDINASE FAMILY MEMBER"/>
    <property type="match status" value="1"/>
</dbReference>
<dbReference type="SUPFAM" id="SSF51556">
    <property type="entry name" value="Metallo-dependent hydrolases"/>
    <property type="match status" value="1"/>
</dbReference>
<dbReference type="Proteomes" id="UP001140453">
    <property type="component" value="Unassembled WGS sequence"/>
</dbReference>
<dbReference type="Gene3D" id="3.20.20.140">
    <property type="entry name" value="Metal-dependent hydrolases"/>
    <property type="match status" value="1"/>
</dbReference>